<evidence type="ECO:0000256" key="1">
    <source>
        <dbReference type="ARBA" id="ARBA00000085"/>
    </source>
</evidence>
<evidence type="ECO:0000313" key="14">
    <source>
        <dbReference type="Proteomes" id="UP000184052"/>
    </source>
</evidence>
<reference evidence="13 14" key="1">
    <citation type="submission" date="2016-11" db="EMBL/GenBank/DDBJ databases">
        <authorList>
            <person name="Jaros S."/>
            <person name="Januszkiewicz K."/>
            <person name="Wedrychowicz H."/>
        </authorList>
    </citation>
    <scope>NUCLEOTIDE SEQUENCE [LARGE SCALE GENOMIC DNA]</scope>
    <source>
        <strain evidence="13 14">DSM 17477</strain>
    </source>
</reference>
<dbReference type="InterPro" id="IPR036097">
    <property type="entry name" value="HisK_dim/P_sf"/>
</dbReference>
<keyword evidence="5" id="KW-0597">Phosphoprotein</keyword>
<dbReference type="GO" id="GO:0000155">
    <property type="term" value="F:phosphorelay sensor kinase activity"/>
    <property type="evidence" value="ECO:0007669"/>
    <property type="project" value="InterPro"/>
</dbReference>
<dbReference type="Proteomes" id="UP000184052">
    <property type="component" value="Unassembled WGS sequence"/>
</dbReference>
<dbReference type="Pfam" id="PF00512">
    <property type="entry name" value="HisKA"/>
    <property type="match status" value="1"/>
</dbReference>
<keyword evidence="7" id="KW-0547">Nucleotide-binding</keyword>
<organism evidence="13 14">
    <name type="scientific">Dethiosulfatibacter aminovorans DSM 17477</name>
    <dbReference type="NCBI Taxonomy" id="1121476"/>
    <lineage>
        <taxon>Bacteria</taxon>
        <taxon>Bacillati</taxon>
        <taxon>Bacillota</taxon>
        <taxon>Tissierellia</taxon>
        <taxon>Dethiosulfatibacter</taxon>
    </lineage>
</organism>
<dbReference type="GO" id="GO:0005886">
    <property type="term" value="C:plasma membrane"/>
    <property type="evidence" value="ECO:0007669"/>
    <property type="project" value="UniProtKB-SubCell"/>
</dbReference>
<comment type="subcellular location">
    <subcellularLocation>
        <location evidence="2">Cell membrane</location>
        <topology evidence="2">Multi-pass membrane protein</topology>
    </subcellularLocation>
</comment>
<dbReference type="RefSeq" id="WP_073046949.1">
    <property type="nucleotide sequence ID" value="NZ_FQZL01000005.1"/>
</dbReference>
<dbReference type="STRING" id="1121476.SAMN02745751_00621"/>
<dbReference type="InterPro" id="IPR050980">
    <property type="entry name" value="2C_sensor_his_kinase"/>
</dbReference>
<evidence type="ECO:0000256" key="10">
    <source>
        <dbReference type="ARBA" id="ARBA00023012"/>
    </source>
</evidence>
<feature type="transmembrane region" description="Helical" evidence="11">
    <location>
        <begin position="7"/>
        <end position="27"/>
    </location>
</feature>
<feature type="transmembrane region" description="Helical" evidence="11">
    <location>
        <begin position="115"/>
        <end position="132"/>
    </location>
</feature>
<dbReference type="GO" id="GO:0005524">
    <property type="term" value="F:ATP binding"/>
    <property type="evidence" value="ECO:0007669"/>
    <property type="project" value="UniProtKB-KW"/>
</dbReference>
<dbReference type="InterPro" id="IPR003594">
    <property type="entry name" value="HATPase_dom"/>
</dbReference>
<evidence type="ECO:0000256" key="3">
    <source>
        <dbReference type="ARBA" id="ARBA00012438"/>
    </source>
</evidence>
<dbReference type="SMART" id="SM00387">
    <property type="entry name" value="HATPase_c"/>
    <property type="match status" value="1"/>
</dbReference>
<keyword evidence="14" id="KW-1185">Reference proteome</keyword>
<dbReference type="SMART" id="SM00388">
    <property type="entry name" value="HisKA"/>
    <property type="match status" value="1"/>
</dbReference>
<dbReference type="EC" id="2.7.13.3" evidence="3"/>
<keyword evidence="10" id="KW-0902">Two-component regulatory system</keyword>
<dbReference type="EMBL" id="FQZL01000005">
    <property type="protein sequence ID" value="SHI57303.1"/>
    <property type="molecule type" value="Genomic_DNA"/>
</dbReference>
<protein>
    <recommendedName>
        <fullName evidence="3">histidine kinase</fullName>
        <ecNumber evidence="3">2.7.13.3</ecNumber>
    </recommendedName>
</protein>
<comment type="catalytic activity">
    <reaction evidence="1">
        <text>ATP + protein L-histidine = ADP + protein N-phospho-L-histidine.</text>
        <dbReference type="EC" id="2.7.13.3"/>
    </reaction>
</comment>
<dbReference type="Gene3D" id="1.10.287.130">
    <property type="match status" value="1"/>
</dbReference>
<keyword evidence="8 13" id="KW-0418">Kinase</keyword>
<dbReference type="CDD" id="cd00075">
    <property type="entry name" value="HATPase"/>
    <property type="match status" value="1"/>
</dbReference>
<feature type="transmembrane region" description="Helical" evidence="11">
    <location>
        <begin position="144"/>
        <end position="169"/>
    </location>
</feature>
<dbReference type="InterPro" id="IPR005467">
    <property type="entry name" value="His_kinase_dom"/>
</dbReference>
<dbReference type="PRINTS" id="PR00344">
    <property type="entry name" value="BCTRLSENSOR"/>
</dbReference>
<evidence type="ECO:0000256" key="4">
    <source>
        <dbReference type="ARBA" id="ARBA00022475"/>
    </source>
</evidence>
<keyword evidence="11" id="KW-0812">Transmembrane</keyword>
<feature type="domain" description="Histidine kinase" evidence="12">
    <location>
        <begin position="250"/>
        <end position="450"/>
    </location>
</feature>
<feature type="transmembrane region" description="Helical" evidence="11">
    <location>
        <begin position="189"/>
        <end position="212"/>
    </location>
</feature>
<keyword evidence="4" id="KW-1003">Cell membrane</keyword>
<accession>A0A1M6C8R2</accession>
<dbReference type="PROSITE" id="PS50109">
    <property type="entry name" value="HIS_KIN"/>
    <property type="match status" value="1"/>
</dbReference>
<evidence type="ECO:0000256" key="5">
    <source>
        <dbReference type="ARBA" id="ARBA00022553"/>
    </source>
</evidence>
<dbReference type="Pfam" id="PF02518">
    <property type="entry name" value="HATPase_c"/>
    <property type="match status" value="1"/>
</dbReference>
<keyword evidence="9" id="KW-0067">ATP-binding</keyword>
<name>A0A1M6C8R2_9FIRM</name>
<evidence type="ECO:0000259" key="12">
    <source>
        <dbReference type="PROSITE" id="PS50109"/>
    </source>
</evidence>
<dbReference type="SUPFAM" id="SSF55874">
    <property type="entry name" value="ATPase domain of HSP90 chaperone/DNA topoisomerase II/histidine kinase"/>
    <property type="match status" value="1"/>
</dbReference>
<proteinExistence type="predicted"/>
<gene>
    <name evidence="13" type="ORF">SAMN02745751_00621</name>
</gene>
<evidence type="ECO:0000256" key="2">
    <source>
        <dbReference type="ARBA" id="ARBA00004651"/>
    </source>
</evidence>
<dbReference type="CDD" id="cd00082">
    <property type="entry name" value="HisKA"/>
    <property type="match status" value="1"/>
</dbReference>
<evidence type="ECO:0000256" key="7">
    <source>
        <dbReference type="ARBA" id="ARBA00022741"/>
    </source>
</evidence>
<dbReference type="Gene3D" id="3.30.565.10">
    <property type="entry name" value="Histidine kinase-like ATPase, C-terminal domain"/>
    <property type="match status" value="1"/>
</dbReference>
<dbReference type="SUPFAM" id="SSF47384">
    <property type="entry name" value="Homodimeric domain of signal transducing histidine kinase"/>
    <property type="match status" value="1"/>
</dbReference>
<dbReference type="InterPro" id="IPR003661">
    <property type="entry name" value="HisK_dim/P_dom"/>
</dbReference>
<evidence type="ECO:0000256" key="6">
    <source>
        <dbReference type="ARBA" id="ARBA00022679"/>
    </source>
</evidence>
<dbReference type="PANTHER" id="PTHR44936:SF10">
    <property type="entry name" value="SENSOR PROTEIN RSTB"/>
    <property type="match status" value="1"/>
</dbReference>
<dbReference type="PANTHER" id="PTHR44936">
    <property type="entry name" value="SENSOR PROTEIN CREC"/>
    <property type="match status" value="1"/>
</dbReference>
<dbReference type="InterPro" id="IPR036890">
    <property type="entry name" value="HATPase_C_sf"/>
</dbReference>
<sequence>MAEYKRILTTTLMIITIAVSFMLPGRVDMFWGRIIHDLRESIVTGNTGHLILASAINGFVFMLQAILLFVGTGLLMRRIGNEKERIKCFRFIHFALFLGLQWLINGWMYGIHEPVTALVASSATFGAVYIYSDEEKPQHFIEQTILTIQFFYAFQWLNSMPALGFMGFGVTDIPSSIKMASLYQGSESIMNFTGLSFFIPLVFSGIITKILYVQHRRSVAMAEENIRNQQALATLKSRMLENMVYEEINTLTHDLKTPLVTIRGLNSLLTMTDDSSVIGEYSKRIEGAAIKMNEMISGFLYESSRQITSAEDLMNYVRAQIPLEDERIRIDMDMGDNLPKLHINKIRVSRALVNIIENAIVIPTNEEYKKIDIRIRESEGYLVVEVEDNGIGIPVENLDRIWEAGYSSKDTTGLGLAFVKKVIEDNLGDVRIDSRVNEGTIVTMRLPGAELTGLEEKDYEDER</sequence>
<keyword evidence="11" id="KW-0472">Membrane</keyword>
<keyword evidence="11" id="KW-1133">Transmembrane helix</keyword>
<evidence type="ECO:0000256" key="8">
    <source>
        <dbReference type="ARBA" id="ARBA00022777"/>
    </source>
</evidence>
<dbReference type="AlphaFoldDB" id="A0A1M6C8R2"/>
<feature type="transmembrane region" description="Helical" evidence="11">
    <location>
        <begin position="47"/>
        <end position="76"/>
    </location>
</feature>
<evidence type="ECO:0000313" key="13">
    <source>
        <dbReference type="EMBL" id="SHI57303.1"/>
    </source>
</evidence>
<keyword evidence="6" id="KW-0808">Transferase</keyword>
<evidence type="ECO:0000256" key="11">
    <source>
        <dbReference type="SAM" id="Phobius"/>
    </source>
</evidence>
<feature type="transmembrane region" description="Helical" evidence="11">
    <location>
        <begin position="88"/>
        <end position="109"/>
    </location>
</feature>
<evidence type="ECO:0000256" key="9">
    <source>
        <dbReference type="ARBA" id="ARBA00022840"/>
    </source>
</evidence>
<dbReference type="InterPro" id="IPR004358">
    <property type="entry name" value="Sig_transdc_His_kin-like_C"/>
</dbReference>